<evidence type="ECO:0000256" key="1">
    <source>
        <dbReference type="SAM" id="MobiDB-lite"/>
    </source>
</evidence>
<dbReference type="InterPro" id="IPR004045">
    <property type="entry name" value="Glutathione_S-Trfase_N"/>
</dbReference>
<sequence length="429" mass="47287">MFSCSQNRSKGSRICRIDRCPPPSKEGSKKRQNSKMRTARNGPEQRTSGSCCLAVVPRLVLVAVCLPLSNGLVPSTSPATGRPPQRSSAAALREKSGSGGFLEGLFGSTAPAKSPPRVRTPEGFVTPEPKPLQISESADPARFARNTLAFVIRLGVGAFVLGWKIDTVFYKQPEDDGNDNDKDNGEPSGDGRKTRYSLDLGPFSIRDSSSVVLPKPEQPLVLYEYEASPFCKRVRETINLLDLTVEYRPCPGARQGKFSDELFEMTGRRTVPYLYDPNTGEGLFESSDQIEYLLANYGPADASTYDRKALWPVTLEPFSVATSTLCAILLGMPGKARRPDARPDNEEMLPLELWGNEASPFVRNVRETLGGLCLPHAMVSCPRGSSNRDRMVERTGRFQVPYLVDPNTGIEMFESEEIVKYLEEVYTVS</sequence>
<dbReference type="Pfam" id="PF13417">
    <property type="entry name" value="GST_N_3"/>
    <property type="match status" value="2"/>
</dbReference>
<dbReference type="InterPro" id="IPR036249">
    <property type="entry name" value="Thioredoxin-like_sf"/>
</dbReference>
<protein>
    <recommendedName>
        <fullName evidence="2">GST N-terminal domain-containing protein</fullName>
    </recommendedName>
</protein>
<feature type="region of interest" description="Disordered" evidence="1">
    <location>
        <begin position="172"/>
        <end position="197"/>
    </location>
</feature>
<dbReference type="PANTHER" id="PTHR45288:SF1">
    <property type="entry name" value="THIOREDOXIN FAMILY PROTEIN"/>
    <property type="match status" value="1"/>
</dbReference>
<evidence type="ECO:0000313" key="3">
    <source>
        <dbReference type="EMBL" id="VEU43100.1"/>
    </source>
</evidence>
<organism evidence="3 4">
    <name type="scientific">Pseudo-nitzschia multistriata</name>
    <dbReference type="NCBI Taxonomy" id="183589"/>
    <lineage>
        <taxon>Eukaryota</taxon>
        <taxon>Sar</taxon>
        <taxon>Stramenopiles</taxon>
        <taxon>Ochrophyta</taxon>
        <taxon>Bacillariophyta</taxon>
        <taxon>Bacillariophyceae</taxon>
        <taxon>Bacillariophycidae</taxon>
        <taxon>Bacillariales</taxon>
        <taxon>Bacillariaceae</taxon>
        <taxon>Pseudo-nitzschia</taxon>
    </lineage>
</organism>
<dbReference type="Proteomes" id="UP000291116">
    <property type="component" value="Unassembled WGS sequence"/>
</dbReference>
<name>A0A448ZM25_9STRA</name>
<dbReference type="EMBL" id="CAACVS010000516">
    <property type="protein sequence ID" value="VEU43100.1"/>
    <property type="molecule type" value="Genomic_DNA"/>
</dbReference>
<evidence type="ECO:0000259" key="2">
    <source>
        <dbReference type="PROSITE" id="PS50404"/>
    </source>
</evidence>
<dbReference type="SUPFAM" id="SSF52833">
    <property type="entry name" value="Thioredoxin-like"/>
    <property type="match status" value="2"/>
</dbReference>
<dbReference type="PROSITE" id="PS51354">
    <property type="entry name" value="GLUTAREDOXIN_2"/>
    <property type="match status" value="1"/>
</dbReference>
<evidence type="ECO:0000313" key="4">
    <source>
        <dbReference type="Proteomes" id="UP000291116"/>
    </source>
</evidence>
<dbReference type="PROSITE" id="PS50404">
    <property type="entry name" value="GST_NTER"/>
    <property type="match status" value="1"/>
</dbReference>
<dbReference type="OrthoDB" id="422574at2759"/>
<reference evidence="3 4" key="1">
    <citation type="submission" date="2019-01" db="EMBL/GenBank/DDBJ databases">
        <authorList>
            <person name="Ferrante I. M."/>
        </authorList>
    </citation>
    <scope>NUCLEOTIDE SEQUENCE [LARGE SCALE GENOMIC DNA]</scope>
    <source>
        <strain evidence="3 4">B856</strain>
    </source>
</reference>
<feature type="compositionally biased region" description="Basic residues" evidence="1">
    <location>
        <begin position="28"/>
        <end position="38"/>
    </location>
</feature>
<feature type="region of interest" description="Disordered" evidence="1">
    <location>
        <begin position="1"/>
        <end position="48"/>
    </location>
</feature>
<dbReference type="Gene3D" id="3.40.30.10">
    <property type="entry name" value="Glutaredoxin"/>
    <property type="match status" value="2"/>
</dbReference>
<gene>
    <name evidence="3" type="ORF">PSNMU_V1.4_AUG-EV-PASAV3_0101070</name>
</gene>
<feature type="domain" description="GST N-terminal" evidence="2">
    <location>
        <begin position="218"/>
        <end position="301"/>
    </location>
</feature>
<accession>A0A448ZM25</accession>
<dbReference type="AlphaFoldDB" id="A0A448ZM25"/>
<dbReference type="PANTHER" id="PTHR45288">
    <property type="entry name" value="THIOREDOXIN FAMILY PROTEIN"/>
    <property type="match status" value="1"/>
</dbReference>
<feature type="compositionally biased region" description="Basic and acidic residues" evidence="1">
    <location>
        <begin position="179"/>
        <end position="193"/>
    </location>
</feature>
<keyword evidence="4" id="KW-1185">Reference proteome</keyword>
<feature type="region of interest" description="Disordered" evidence="1">
    <location>
        <begin position="73"/>
        <end position="138"/>
    </location>
</feature>
<proteinExistence type="predicted"/>